<dbReference type="InterPro" id="IPR016181">
    <property type="entry name" value="Acyl_CoA_acyltransferase"/>
</dbReference>
<dbReference type="Pfam" id="PF00583">
    <property type="entry name" value="Acetyltransf_1"/>
    <property type="match status" value="1"/>
</dbReference>
<dbReference type="STRING" id="1238424.J07HQW1_01764"/>
<gene>
    <name evidence="2" type="ORF">J07HQW1_01764</name>
</gene>
<dbReference type="InterPro" id="IPR000182">
    <property type="entry name" value="GNAT_dom"/>
</dbReference>
<feature type="domain" description="N-acetyltransferase" evidence="1">
    <location>
        <begin position="8"/>
        <end position="168"/>
    </location>
</feature>
<dbReference type="SUPFAM" id="SSF55729">
    <property type="entry name" value="Acyl-CoA N-acyltransferases (Nat)"/>
    <property type="match status" value="1"/>
</dbReference>
<dbReference type="AlphaFoldDB" id="U1N552"/>
<evidence type="ECO:0000313" key="3">
    <source>
        <dbReference type="Proteomes" id="UP000030649"/>
    </source>
</evidence>
<evidence type="ECO:0000259" key="1">
    <source>
        <dbReference type="PROSITE" id="PS51186"/>
    </source>
</evidence>
<dbReference type="CDD" id="cd04301">
    <property type="entry name" value="NAT_SF"/>
    <property type="match status" value="1"/>
</dbReference>
<dbReference type="GO" id="GO:0016747">
    <property type="term" value="F:acyltransferase activity, transferring groups other than amino-acyl groups"/>
    <property type="evidence" value="ECO:0007669"/>
    <property type="project" value="InterPro"/>
</dbReference>
<accession>U1N552</accession>
<reference evidence="2 3" key="1">
    <citation type="journal article" date="2013" name="PLoS ONE">
        <title>Assembly-driven community genomics of a hypersaline microbial ecosystem.</title>
        <authorList>
            <person name="Podell S."/>
            <person name="Ugalde J.A."/>
            <person name="Narasingarao P."/>
            <person name="Banfield J.F."/>
            <person name="Heidelberg K.B."/>
            <person name="Allen E.E."/>
        </authorList>
    </citation>
    <scope>NUCLEOTIDE SEQUENCE [LARGE SCALE GENOMIC DNA]</scope>
    <source>
        <strain evidence="3">J07HQW1</strain>
    </source>
</reference>
<protein>
    <recommendedName>
        <fullName evidence="1">N-acetyltransferase domain-containing protein</fullName>
    </recommendedName>
</protein>
<name>U1N552_9EURY</name>
<dbReference type="EMBL" id="KE356560">
    <property type="protein sequence ID" value="ERG91730.1"/>
    <property type="molecule type" value="Genomic_DNA"/>
</dbReference>
<sequence>MKDIRASVDIKRITESAEVKKYSEQLPEIYRAAWNSNEGYGIRYASEERLHEEFFHTFVASAGNSIYIAEKDRRAIGVALLSREHAEPLWYEAKGLSIRPAYQGEGIGVSLRKRSLRDIETRNHDDWSIGTGTNYVSTGSQYIWSEKLGLRPTALVPQMYNVMSDSPTTETETERRNIATGEILMMDSTQVELVGDKRMQRALKKLRLTVSVTDQTSSLTGTEVTVQVDIDSYNGRADIYAYSAYSRDKPGNHAELDHSYRMPANEFTLRTIREKAGIESGYTAVFYLQTDDTEMHALMENNDIGMPAGVFNQKVIYVQHPDDRDLPEIEVGETDSPSIRRKDATIHTIFTQVADLHRLWMEEYS</sequence>
<dbReference type="HOGENOM" id="CLU_766400_0_0_2"/>
<evidence type="ECO:0000313" key="2">
    <source>
        <dbReference type="EMBL" id="ERG91730.1"/>
    </source>
</evidence>
<dbReference type="Proteomes" id="UP000030649">
    <property type="component" value="Unassembled WGS sequence"/>
</dbReference>
<dbReference type="PROSITE" id="PS51186">
    <property type="entry name" value="GNAT"/>
    <property type="match status" value="1"/>
</dbReference>
<organism evidence="2 3">
    <name type="scientific">Haloquadratum walsbyi J07HQW1</name>
    <dbReference type="NCBI Taxonomy" id="1238424"/>
    <lineage>
        <taxon>Archaea</taxon>
        <taxon>Methanobacteriati</taxon>
        <taxon>Methanobacteriota</taxon>
        <taxon>Stenosarchaea group</taxon>
        <taxon>Halobacteria</taxon>
        <taxon>Halobacteriales</taxon>
        <taxon>Haloferacaceae</taxon>
        <taxon>Haloquadratum</taxon>
    </lineage>
</organism>
<dbReference type="Gene3D" id="3.40.630.30">
    <property type="match status" value="1"/>
</dbReference>
<proteinExistence type="predicted"/>